<dbReference type="AlphaFoldDB" id="A0A9W8GRX8"/>
<proteinExistence type="predicted"/>
<sequence length="292" mass="32022">MAISAAFGMGNARRPGHLSANAYVGPRLHMGRASLVVAEASADSDIMCIDGDSSSEPQQPQLVGNNGKLNTATDMTLLDDRLQQHMPPLDYNILQSDAMSGTTTSATASTKCERRSVQGTRQPAIGGIRRIMRRAHTPEGLVLHYEARLRTFLGIFQEGATGSSSGDDLDDGDWQVIEQEEGLFTPFDKDSLFDEGDLVVLGKALTRVQQSPRRTSPEIVAGVKSSLVAEWGIQDSFTRLVVHNMCRYYGLVSFTNTLDNGQCVLHICHPRFFKDAEDVNTPPISFHSYLYK</sequence>
<dbReference type="Proteomes" id="UP001151516">
    <property type="component" value="Unassembled WGS sequence"/>
</dbReference>
<dbReference type="GO" id="GO:0003676">
    <property type="term" value="F:nucleic acid binding"/>
    <property type="evidence" value="ECO:0007669"/>
    <property type="project" value="InterPro"/>
</dbReference>
<comment type="caution">
    <text evidence="1">The sequence shown here is derived from an EMBL/GenBank/DDBJ whole genome shotgun (WGS) entry which is preliminary data.</text>
</comment>
<reference evidence="1" key="1">
    <citation type="submission" date="2022-07" db="EMBL/GenBank/DDBJ databases">
        <title>Phylogenomic reconstructions and comparative analyses of Kickxellomycotina fungi.</title>
        <authorList>
            <person name="Reynolds N.K."/>
            <person name="Stajich J.E."/>
            <person name="Barry K."/>
            <person name="Grigoriev I.V."/>
            <person name="Crous P."/>
            <person name="Smith M.E."/>
        </authorList>
    </citation>
    <scope>NUCLEOTIDE SEQUENCE</scope>
    <source>
        <strain evidence="1">CBS 109367</strain>
    </source>
</reference>
<evidence type="ECO:0000313" key="1">
    <source>
        <dbReference type="EMBL" id="KAJ2690780.1"/>
    </source>
</evidence>
<dbReference type="OrthoDB" id="10256743at2759"/>
<protein>
    <submittedName>
        <fullName evidence="1">Uncharacterized protein</fullName>
    </submittedName>
</protein>
<keyword evidence="2" id="KW-1185">Reference proteome</keyword>
<name>A0A9W8GRX8_9FUNG</name>
<organism evidence="1 2">
    <name type="scientific">Coemansia spiralis</name>
    <dbReference type="NCBI Taxonomy" id="417178"/>
    <lineage>
        <taxon>Eukaryota</taxon>
        <taxon>Fungi</taxon>
        <taxon>Fungi incertae sedis</taxon>
        <taxon>Zoopagomycota</taxon>
        <taxon>Kickxellomycotina</taxon>
        <taxon>Kickxellomycetes</taxon>
        <taxon>Kickxellales</taxon>
        <taxon>Kickxellaceae</taxon>
        <taxon>Coemansia</taxon>
    </lineage>
</organism>
<dbReference type="EMBL" id="JANBTX010000007">
    <property type="protein sequence ID" value="KAJ2690780.1"/>
    <property type="molecule type" value="Genomic_DNA"/>
</dbReference>
<accession>A0A9W8GRX8</accession>
<dbReference type="InterPro" id="IPR036867">
    <property type="entry name" value="R3H_dom_sf"/>
</dbReference>
<evidence type="ECO:0000313" key="2">
    <source>
        <dbReference type="Proteomes" id="UP001151516"/>
    </source>
</evidence>
<dbReference type="SUPFAM" id="SSF82708">
    <property type="entry name" value="R3H domain"/>
    <property type="match status" value="1"/>
</dbReference>
<gene>
    <name evidence="1" type="ORF">IWW39_000440</name>
</gene>